<organism evidence="1 2">
    <name type="scientific">Diabrotica balteata</name>
    <name type="common">Banded cucumber beetle</name>
    <dbReference type="NCBI Taxonomy" id="107213"/>
    <lineage>
        <taxon>Eukaryota</taxon>
        <taxon>Metazoa</taxon>
        <taxon>Ecdysozoa</taxon>
        <taxon>Arthropoda</taxon>
        <taxon>Hexapoda</taxon>
        <taxon>Insecta</taxon>
        <taxon>Pterygota</taxon>
        <taxon>Neoptera</taxon>
        <taxon>Endopterygota</taxon>
        <taxon>Coleoptera</taxon>
        <taxon>Polyphaga</taxon>
        <taxon>Cucujiformia</taxon>
        <taxon>Chrysomeloidea</taxon>
        <taxon>Chrysomelidae</taxon>
        <taxon>Galerucinae</taxon>
        <taxon>Diabroticina</taxon>
        <taxon>Diabroticites</taxon>
        <taxon>Diabrotica</taxon>
    </lineage>
</organism>
<dbReference type="EMBL" id="OU898280">
    <property type="protein sequence ID" value="CAG9834883.1"/>
    <property type="molecule type" value="Genomic_DNA"/>
</dbReference>
<protein>
    <submittedName>
        <fullName evidence="1">Uncharacterized protein</fullName>
    </submittedName>
</protein>
<dbReference type="OrthoDB" id="6783874at2759"/>
<gene>
    <name evidence="1" type="ORF">DIABBA_LOCUS8139</name>
</gene>
<keyword evidence="2" id="KW-1185">Reference proteome</keyword>
<evidence type="ECO:0000313" key="1">
    <source>
        <dbReference type="EMBL" id="CAG9834883.1"/>
    </source>
</evidence>
<accession>A0A9N9T3Q4</accession>
<reference evidence="1" key="1">
    <citation type="submission" date="2022-01" db="EMBL/GenBank/DDBJ databases">
        <authorList>
            <person name="King R."/>
        </authorList>
    </citation>
    <scope>NUCLEOTIDE SEQUENCE</scope>
</reference>
<name>A0A9N9T3Q4_DIABA</name>
<proteinExistence type="predicted"/>
<dbReference type="Proteomes" id="UP001153709">
    <property type="component" value="Chromosome 5"/>
</dbReference>
<dbReference type="AlphaFoldDB" id="A0A9N9T3Q4"/>
<sequence>MELRLDIKKCNLKRIEAFELWLYLRVLKISWTDKITNKEVLERVGKETELITAKQTRKLEYLDHVMKGPKYEILRLIIQGKIRKQICWPKAELMVEEST</sequence>
<evidence type="ECO:0000313" key="2">
    <source>
        <dbReference type="Proteomes" id="UP001153709"/>
    </source>
</evidence>